<dbReference type="PROSITE" id="PS50002">
    <property type="entry name" value="SH3"/>
    <property type="match status" value="1"/>
</dbReference>
<keyword evidence="2 7" id="KW-0728">SH3 domain</keyword>
<dbReference type="InterPro" id="IPR036028">
    <property type="entry name" value="SH3-like_dom_sf"/>
</dbReference>
<feature type="compositionally biased region" description="Polar residues" evidence="8">
    <location>
        <begin position="516"/>
        <end position="526"/>
    </location>
</feature>
<dbReference type="GO" id="GO:0009306">
    <property type="term" value="P:protein secretion"/>
    <property type="evidence" value="ECO:0007669"/>
    <property type="project" value="TreeGrafter"/>
</dbReference>
<keyword evidence="5" id="KW-0175">Coiled coil</keyword>
<dbReference type="GO" id="GO:0035459">
    <property type="term" value="P:vesicle cargo loading"/>
    <property type="evidence" value="ECO:0007669"/>
    <property type="project" value="TreeGrafter"/>
</dbReference>
<evidence type="ECO:0000256" key="1">
    <source>
        <dbReference type="ARBA" id="ARBA00004389"/>
    </source>
</evidence>
<evidence type="ECO:0000313" key="11">
    <source>
        <dbReference type="Proteomes" id="UP001460270"/>
    </source>
</evidence>
<keyword evidence="11" id="KW-1185">Reference proteome</keyword>
<dbReference type="InterPro" id="IPR001452">
    <property type="entry name" value="SH3_domain"/>
</dbReference>
<evidence type="ECO:0000313" key="10">
    <source>
        <dbReference type="EMBL" id="KAK7905270.1"/>
    </source>
</evidence>
<keyword evidence="4" id="KW-0256">Endoplasmic reticulum</keyword>
<feature type="region of interest" description="Disordered" evidence="8">
    <location>
        <begin position="441"/>
        <end position="480"/>
    </location>
</feature>
<dbReference type="Gene3D" id="2.30.30.40">
    <property type="entry name" value="SH3 Domains"/>
    <property type="match status" value="1"/>
</dbReference>
<gene>
    <name evidence="10" type="ORF">WMY93_017877</name>
</gene>
<feature type="domain" description="SH3" evidence="9">
    <location>
        <begin position="25"/>
        <end position="87"/>
    </location>
</feature>
<evidence type="ECO:0000256" key="7">
    <source>
        <dbReference type="PROSITE-ProRule" id="PRU00192"/>
    </source>
</evidence>
<dbReference type="GO" id="GO:0070971">
    <property type="term" value="C:endoplasmic reticulum exit site"/>
    <property type="evidence" value="ECO:0007669"/>
    <property type="project" value="TreeGrafter"/>
</dbReference>
<feature type="region of interest" description="Disordered" evidence="8">
    <location>
        <begin position="509"/>
        <end position="534"/>
    </location>
</feature>
<evidence type="ECO:0000256" key="2">
    <source>
        <dbReference type="ARBA" id="ARBA00022443"/>
    </source>
</evidence>
<dbReference type="AlphaFoldDB" id="A0AAW0NU60"/>
<feature type="compositionally biased region" description="Basic and acidic residues" evidence="8">
    <location>
        <begin position="355"/>
        <end position="365"/>
    </location>
</feature>
<comment type="caution">
    <text evidence="10">The sequence shown here is derived from an EMBL/GenBank/DDBJ whole genome shotgun (WGS) entry which is preliminary data.</text>
</comment>
<evidence type="ECO:0000256" key="6">
    <source>
        <dbReference type="ARBA" id="ARBA00023180"/>
    </source>
</evidence>
<sequence>MLTVTYSTSGLLSDYKICGDTECQSRISRVQAVRDHFSKDCRFLSFRQGDIIFVYHKLIGKREDLWAGTINRRFGYFPKTAIKEEEIYATTEKVLETQESDFFCMDENGYPIDTSEQDDHVDTTDKITLPAITQIARPTLQNPSEKSLQTSVNPKTESEQEDKVELLDDQAESSSWLSSSVTGLWGLVKKDDLSNIPTEDTTEEMDKSSLTSSVTGWFGFGAKRNGESGKQPETQETTASSNFGSAMTGWLNFGNEGKEQDQVKSDQVDNPDEVFRSRKIVLNFEDDQLHQEENKDAGTLGWIGSGISNTLGFGSNKKDLIEGDKSEETKQEFEPTSSSWFDVGITDMLGFQTDEAKQNDKRIEESPMSEQNTGTLQDAPFPEQLKQPEGMDETVAQKESVSDLNTDIQESNYDHFHIKTETNNIQSRASSYSDLEIKEHMEVQTSSSSKEDGSSQNESKSVMDPNKTDENKTVSSDSDDSQVIYDLQLEHNFETTETELNSVEVEDLENLKVSETDNIQSNTSQVMKDKSEDKDNHEEMTSTIKMVNNIQDVFNDNLDMSEEVIEMKQDVVEIEELPNEVKIDGEEKTPVDEALGQIKERSEETTYDKAGHKEEIVKELEEQKNVETSKGKTLQQDENNLSFVGEPQQESISTQNGEVENPGVDLIQQSIKENQDTSKTNIYEAVNENIPQSPEEEDMHIGVNVDNIDFKDLQEIISNNDHVSKNNEISLEENLKPTEQIVDENIRQTFDLSAATGLYEQADSEMKKENTDYLSNINRSRHDVDPNIEKMEDTDSSTGDYKVEEETEVAASQDVLNEPTSISDTNDKAKVEPDEAFGLFNNALDFFTNTVNTEATAKTMTDGSLVNIKAEEDVQSINDSIDDSPTIIPSTLSTIAESPRVTTLNPKTKHKLYSNIFSHMNEDEVGVLVQNFGEHKLQFLDYMLGSLDTVTGEQRDADLSILMDIERLLSYHMETLMTPNAKSENVLQENKDKSRTMIALQKLEIVLEKVKEVFKVTKTEADNIEQEQDKGKENEISKPKGTKDMIWKE</sequence>
<dbReference type="GO" id="GO:0006888">
    <property type="term" value="P:endoplasmic reticulum to Golgi vesicle-mediated transport"/>
    <property type="evidence" value="ECO:0007669"/>
    <property type="project" value="TreeGrafter"/>
</dbReference>
<dbReference type="SUPFAM" id="SSF50044">
    <property type="entry name" value="SH3-domain"/>
    <property type="match status" value="1"/>
</dbReference>
<evidence type="ECO:0000256" key="4">
    <source>
        <dbReference type="ARBA" id="ARBA00022824"/>
    </source>
</evidence>
<feature type="region of interest" description="Disordered" evidence="8">
    <location>
        <begin position="138"/>
        <end position="170"/>
    </location>
</feature>
<evidence type="ECO:0000256" key="3">
    <source>
        <dbReference type="ARBA" id="ARBA00022729"/>
    </source>
</evidence>
<feature type="compositionally biased region" description="Polar residues" evidence="8">
    <location>
        <begin position="443"/>
        <end position="460"/>
    </location>
</feature>
<accession>A0AAW0NU60</accession>
<feature type="compositionally biased region" description="Polar residues" evidence="8">
    <location>
        <begin position="231"/>
        <end position="245"/>
    </location>
</feature>
<dbReference type="InterPro" id="IPR051500">
    <property type="entry name" value="cTAGE_MIA/OTOR"/>
</dbReference>
<dbReference type="PANTHER" id="PTHR23158">
    <property type="entry name" value="MELANOMA INHIBITORY ACTIVITY-RELATED"/>
    <property type="match status" value="1"/>
</dbReference>
<evidence type="ECO:0000256" key="8">
    <source>
        <dbReference type="SAM" id="MobiDB-lite"/>
    </source>
</evidence>
<feature type="compositionally biased region" description="Basic and acidic residues" evidence="8">
    <location>
        <begin position="156"/>
        <end position="166"/>
    </location>
</feature>
<comment type="subcellular location">
    <subcellularLocation>
        <location evidence="1">Endoplasmic reticulum membrane</location>
        <topology evidence="1">Single-pass membrane protein</topology>
    </subcellularLocation>
</comment>
<feature type="region of interest" description="Disordered" evidence="8">
    <location>
        <begin position="1021"/>
        <end position="1049"/>
    </location>
</feature>
<feature type="compositionally biased region" description="Polar residues" evidence="8">
    <location>
        <begin position="139"/>
        <end position="155"/>
    </location>
</feature>
<feature type="region of interest" description="Disordered" evidence="8">
    <location>
        <begin position="221"/>
        <end position="268"/>
    </location>
</feature>
<organism evidence="10 11">
    <name type="scientific">Mugilogobius chulae</name>
    <name type="common">yellowstripe goby</name>
    <dbReference type="NCBI Taxonomy" id="88201"/>
    <lineage>
        <taxon>Eukaryota</taxon>
        <taxon>Metazoa</taxon>
        <taxon>Chordata</taxon>
        <taxon>Craniata</taxon>
        <taxon>Vertebrata</taxon>
        <taxon>Euteleostomi</taxon>
        <taxon>Actinopterygii</taxon>
        <taxon>Neopterygii</taxon>
        <taxon>Teleostei</taxon>
        <taxon>Neoteleostei</taxon>
        <taxon>Acanthomorphata</taxon>
        <taxon>Gobiaria</taxon>
        <taxon>Gobiiformes</taxon>
        <taxon>Gobioidei</taxon>
        <taxon>Gobiidae</taxon>
        <taxon>Gobionellinae</taxon>
        <taxon>Mugilogobius</taxon>
    </lineage>
</organism>
<name>A0AAW0NU60_9GOBI</name>
<feature type="compositionally biased region" description="Basic and acidic residues" evidence="8">
    <location>
        <begin position="256"/>
        <end position="267"/>
    </location>
</feature>
<dbReference type="PANTHER" id="PTHR23158:SF38">
    <property type="entry name" value="MELANOMA INHIBITORY ACTIVITY PROTEIN 2"/>
    <property type="match status" value="1"/>
</dbReference>
<keyword evidence="3" id="KW-0732">Signal</keyword>
<dbReference type="EMBL" id="JBBPFD010000012">
    <property type="protein sequence ID" value="KAK7905270.1"/>
    <property type="molecule type" value="Genomic_DNA"/>
</dbReference>
<dbReference type="Proteomes" id="UP001460270">
    <property type="component" value="Unassembled WGS sequence"/>
</dbReference>
<dbReference type="GO" id="GO:0005789">
    <property type="term" value="C:endoplasmic reticulum membrane"/>
    <property type="evidence" value="ECO:0007669"/>
    <property type="project" value="UniProtKB-SubCell"/>
</dbReference>
<keyword evidence="6" id="KW-0325">Glycoprotein</keyword>
<proteinExistence type="predicted"/>
<reference evidence="11" key="1">
    <citation type="submission" date="2024-04" db="EMBL/GenBank/DDBJ databases">
        <title>Salinicola lusitanus LLJ914,a marine bacterium isolated from the Okinawa Trough.</title>
        <authorList>
            <person name="Li J."/>
        </authorList>
    </citation>
    <scope>NUCLEOTIDE SEQUENCE [LARGE SCALE GENOMIC DNA]</scope>
</reference>
<evidence type="ECO:0000259" key="9">
    <source>
        <dbReference type="PROSITE" id="PS50002"/>
    </source>
</evidence>
<feature type="region of interest" description="Disordered" evidence="8">
    <location>
        <begin position="355"/>
        <end position="401"/>
    </location>
</feature>
<dbReference type="SMART" id="SM00326">
    <property type="entry name" value="SH3"/>
    <property type="match status" value="1"/>
</dbReference>
<protein>
    <recommendedName>
        <fullName evidence="9">SH3 domain-containing protein</fullName>
    </recommendedName>
</protein>
<dbReference type="Pfam" id="PF07653">
    <property type="entry name" value="SH3_2"/>
    <property type="match status" value="1"/>
</dbReference>
<evidence type="ECO:0000256" key="5">
    <source>
        <dbReference type="ARBA" id="ARBA00023054"/>
    </source>
</evidence>